<organism evidence="1 2">
    <name type="scientific">Bifidobacterium tissieri</name>
    <dbReference type="NCBI Taxonomy" id="1630162"/>
    <lineage>
        <taxon>Bacteria</taxon>
        <taxon>Bacillati</taxon>
        <taxon>Actinomycetota</taxon>
        <taxon>Actinomycetes</taxon>
        <taxon>Bifidobacteriales</taxon>
        <taxon>Bifidobacteriaceae</taxon>
        <taxon>Bifidobacterium</taxon>
    </lineage>
</organism>
<name>A0A261FD53_9BIFI</name>
<keyword evidence="2" id="KW-1185">Reference proteome</keyword>
<evidence type="ECO:0000313" key="1">
    <source>
        <dbReference type="EMBL" id="OZG56903.1"/>
    </source>
</evidence>
<reference evidence="1 2" key="1">
    <citation type="journal article" date="2017" name="BMC Genomics">
        <title>Comparative genomic and phylogenomic analyses of the Bifidobacteriaceae family.</title>
        <authorList>
            <person name="Lugli G.A."/>
            <person name="Milani C."/>
            <person name="Turroni F."/>
            <person name="Duranti S."/>
            <person name="Mancabelli L."/>
            <person name="Mangifesta M."/>
            <person name="Ferrario C."/>
            <person name="Modesto M."/>
            <person name="Mattarelli P."/>
            <person name="Jiri K."/>
            <person name="van Sinderen D."/>
            <person name="Ventura M."/>
        </authorList>
    </citation>
    <scope>NUCLEOTIDE SEQUENCE [LARGE SCALE GENOMIC DNA]</scope>
    <source>
        <strain evidence="1 2">DSM 100201</strain>
    </source>
</reference>
<dbReference type="AlphaFoldDB" id="A0A261FD53"/>
<accession>A0A261FD53</accession>
<protein>
    <submittedName>
        <fullName evidence="1">Uncharacterized protein</fullName>
    </submittedName>
</protein>
<dbReference type="Proteomes" id="UP000216444">
    <property type="component" value="Unassembled WGS sequence"/>
</dbReference>
<comment type="caution">
    <text evidence="1">The sequence shown here is derived from an EMBL/GenBank/DDBJ whole genome shotgun (WGS) entry which is preliminary data.</text>
</comment>
<sequence>MTRYELRIITGTRDIALWVAGDGGELRPVHVYGEHEQYPLTTDRYYTNLPNLFLDVLDLLDGNDATVVDDERIETAASDGKTVSLKNLAQRAAHAAADGSGNARRFKDARSLWALMSNHVAVHVRRPDDEPIVDVRRTKNWKKNQPMRGVPVDPDAWFVSSVYSRSNQRKNPVAVYRGIDAVFNALMGELDETAVPTLSRARDAISVNLDYPTYADVAGALDDSNMLVFHNDRTLADWIRERSKEQEVIFPDTPAQVYTIPDPTVDEDDPAYLPAESVMTMSHLANVLAPREQS</sequence>
<gene>
    <name evidence="1" type="ORF">BTIS_1746</name>
</gene>
<dbReference type="EMBL" id="MWWV01000013">
    <property type="protein sequence ID" value="OZG56903.1"/>
    <property type="molecule type" value="Genomic_DNA"/>
</dbReference>
<dbReference type="RefSeq" id="WP_094664680.1">
    <property type="nucleotide sequence ID" value="NZ_MWWV01000013.1"/>
</dbReference>
<evidence type="ECO:0000313" key="2">
    <source>
        <dbReference type="Proteomes" id="UP000216444"/>
    </source>
</evidence>
<proteinExistence type="predicted"/>